<keyword evidence="8" id="KW-1185">Reference proteome</keyword>
<dbReference type="OrthoDB" id="416777at2759"/>
<dbReference type="GO" id="GO:0016787">
    <property type="term" value="F:hydrolase activity"/>
    <property type="evidence" value="ECO:0007669"/>
    <property type="project" value="UniProtKB-KW"/>
</dbReference>
<comment type="catalytic activity">
    <reaction evidence="5 6">
        <text>queuosine 5'-phosphate + H2O = queuine + D-ribose 5-phosphate</text>
        <dbReference type="Rhea" id="RHEA:75387"/>
        <dbReference type="ChEBI" id="CHEBI:15377"/>
        <dbReference type="ChEBI" id="CHEBI:17433"/>
        <dbReference type="ChEBI" id="CHEBI:78346"/>
        <dbReference type="ChEBI" id="CHEBI:194371"/>
    </reaction>
    <physiologicalReaction direction="left-to-right" evidence="5 6">
        <dbReference type="Rhea" id="RHEA:75388"/>
    </physiologicalReaction>
</comment>
<dbReference type="EMBL" id="CAJNOC010000581">
    <property type="protein sequence ID" value="CAF0779324.1"/>
    <property type="molecule type" value="Genomic_DNA"/>
</dbReference>
<proteinExistence type="inferred from homology"/>
<evidence type="ECO:0000256" key="6">
    <source>
        <dbReference type="RuleBase" id="RU365002"/>
    </source>
</evidence>
<evidence type="ECO:0000256" key="1">
    <source>
        <dbReference type="ARBA" id="ARBA00022801"/>
    </source>
</evidence>
<accession>A0A813R6F2</accession>
<comment type="caution">
    <text evidence="7">The sequence shown here is derived from an EMBL/GenBank/DDBJ whole genome shotgun (WGS) entry which is preliminary data.</text>
</comment>
<evidence type="ECO:0000256" key="3">
    <source>
        <dbReference type="ARBA" id="ARBA00035306"/>
    </source>
</evidence>
<dbReference type="PANTHER" id="PTHR21314">
    <property type="entry name" value="QUEUOSINE 5'-PHOSPHATE N-GLYCOSYLASE_HYDROLASE-RELATED"/>
    <property type="match status" value="1"/>
</dbReference>
<comment type="similarity">
    <text evidence="2 6">Belongs to the QNG1 protein family.</text>
</comment>
<organism evidence="7 8">
    <name type="scientific">Brachionus calyciflorus</name>
    <dbReference type="NCBI Taxonomy" id="104777"/>
    <lineage>
        <taxon>Eukaryota</taxon>
        <taxon>Metazoa</taxon>
        <taxon>Spiralia</taxon>
        <taxon>Gnathifera</taxon>
        <taxon>Rotifera</taxon>
        <taxon>Eurotatoria</taxon>
        <taxon>Monogononta</taxon>
        <taxon>Pseudotrocha</taxon>
        <taxon>Ploima</taxon>
        <taxon>Brachionidae</taxon>
        <taxon>Brachionus</taxon>
    </lineage>
</organism>
<evidence type="ECO:0000313" key="7">
    <source>
        <dbReference type="EMBL" id="CAF0779324.1"/>
    </source>
</evidence>
<dbReference type="InterPro" id="IPR019438">
    <property type="entry name" value="Q_salvage"/>
</dbReference>
<reference evidence="7" key="1">
    <citation type="submission" date="2021-02" db="EMBL/GenBank/DDBJ databases">
        <authorList>
            <person name="Nowell W R."/>
        </authorList>
    </citation>
    <scope>NUCLEOTIDE SEQUENCE</scope>
    <source>
        <strain evidence="7">Ploen Becks lab</strain>
    </source>
</reference>
<dbReference type="PANTHER" id="PTHR21314:SF0">
    <property type="entry name" value="QUEUOSINE 5'-PHOSPHATE N-GLYCOSYLASE_HYDROLASE"/>
    <property type="match status" value="1"/>
</dbReference>
<keyword evidence="1 6" id="KW-0378">Hydrolase</keyword>
<evidence type="ECO:0000256" key="2">
    <source>
        <dbReference type="ARBA" id="ARBA00035119"/>
    </source>
</evidence>
<protein>
    <recommendedName>
        <fullName evidence="3 6">Queuosine 5'-phosphate N-glycosylase/hydrolase</fullName>
        <ecNumber evidence="6">3.2.2.-</ecNumber>
    </recommendedName>
    <alternativeName>
        <fullName evidence="4 6">Queuosine-nucleotide N-glycosylase/hydrolase</fullName>
    </alternativeName>
</protein>
<dbReference type="AlphaFoldDB" id="A0A813R6F2"/>
<dbReference type="Proteomes" id="UP000663879">
    <property type="component" value="Unassembled WGS sequence"/>
</dbReference>
<dbReference type="EC" id="3.2.2.-" evidence="6"/>
<comment type="function">
    <text evidence="6">Catalyzes the hydrolysis of queuosine 5'-phosphate, releasing the nucleobase queuine (q). Is required for salvage of queuine from exogenous queuosine (Q) that is imported and then converted to queuosine 5'-phosphate intracellularly.</text>
</comment>
<evidence type="ECO:0000256" key="5">
    <source>
        <dbReference type="ARBA" id="ARBA00048204"/>
    </source>
</evidence>
<gene>
    <name evidence="7" type="ORF">OXX778_LOCUS5372</name>
</gene>
<evidence type="ECO:0000256" key="4">
    <source>
        <dbReference type="ARBA" id="ARBA00035393"/>
    </source>
</evidence>
<dbReference type="GO" id="GO:0006400">
    <property type="term" value="P:tRNA modification"/>
    <property type="evidence" value="ECO:0007669"/>
    <property type="project" value="TreeGrafter"/>
</dbReference>
<name>A0A813R6F2_9BILA</name>
<evidence type="ECO:0000313" key="8">
    <source>
        <dbReference type="Proteomes" id="UP000663879"/>
    </source>
</evidence>
<sequence length="351" mass="41059">MQHAKSVQINPSGVEELAHKIYESLKDKNCNYFNWKSSTLNPKKMNEFSINWIFLIDTLNFSFWSDHELIQLSEPLPEKFKKPNIEKYTVTYNHIPYSGYWALCAAVNRALDEGFPIAEPYFFAHVTEQELAYIFRSDTSVQIPLFDQRLRILHETGKILIEEFQGSFLNLIKLANGSAKNLLRLIVDYFPSYRDEAIFLDRKITFYKRAQILIADIWGCFEGQGFGYFNDIDSITMFADYRVPQVLKYYKAIEYSDDLKSFLKRNALLTSGARFEVEIRAASILSCRMIAQKVKKMIDSEKPIIINGVQIQKPIINDILVDFYLWNYRIDNATEIDSNSLPFHKIRCIFY</sequence>
<dbReference type="Pfam" id="PF10343">
    <property type="entry name" value="Q_salvage"/>
    <property type="match status" value="1"/>
</dbReference>